<dbReference type="AlphaFoldDB" id="A0A081FTR6"/>
<comment type="caution">
    <text evidence="2">The sequence shown here is derived from an EMBL/GenBank/DDBJ whole genome shotgun (WGS) entry which is preliminary data.</text>
</comment>
<organism evidence="2 3">
    <name type="scientific">Marinobacterium lacunae</name>
    <dbReference type="NCBI Taxonomy" id="1232683"/>
    <lineage>
        <taxon>Bacteria</taxon>
        <taxon>Pseudomonadati</taxon>
        <taxon>Pseudomonadota</taxon>
        <taxon>Gammaproteobacteria</taxon>
        <taxon>Oceanospirillales</taxon>
        <taxon>Oceanospirillaceae</taxon>
        <taxon>Marinobacterium</taxon>
    </lineage>
</organism>
<sequence>MRRILSAQATPGHETTAPQSSGKYSSVVMIGDRLAFMDVRILLIEHIE</sequence>
<evidence type="ECO:0000313" key="3">
    <source>
        <dbReference type="Proteomes" id="UP000028252"/>
    </source>
</evidence>
<proteinExistence type="predicted"/>
<accession>A0A081FTR6</accession>
<evidence type="ECO:0000256" key="1">
    <source>
        <dbReference type="SAM" id="MobiDB-lite"/>
    </source>
</evidence>
<dbReference type="Proteomes" id="UP000028252">
    <property type="component" value="Unassembled WGS sequence"/>
</dbReference>
<reference evidence="2 3" key="1">
    <citation type="submission" date="2014-04" db="EMBL/GenBank/DDBJ databases">
        <title>Marinobacterium kochiensis sp. nov., isolated from sediment sample collected from Kochi backwaters in Kerala, India.</title>
        <authorList>
            <person name="Singh A."/>
            <person name="Pinnaka A.K."/>
        </authorList>
    </citation>
    <scope>NUCLEOTIDE SEQUENCE [LARGE SCALE GENOMIC DNA]</scope>
    <source>
        <strain evidence="2 3">AK27</strain>
    </source>
</reference>
<dbReference type="EMBL" id="JMQN01000059">
    <property type="protein sequence ID" value="KEA61921.1"/>
    <property type="molecule type" value="Genomic_DNA"/>
</dbReference>
<feature type="region of interest" description="Disordered" evidence="1">
    <location>
        <begin position="1"/>
        <end position="22"/>
    </location>
</feature>
<dbReference type="PATRIC" id="fig|1232683.4.peg.4003"/>
<gene>
    <name evidence="2" type="ORF">ADIMK_4068</name>
</gene>
<protein>
    <submittedName>
        <fullName evidence="2">Uncharacterized protein</fullName>
    </submittedName>
</protein>
<name>A0A081FTR6_9GAMM</name>
<dbReference type="STRING" id="1232683.ADIMK_4068"/>
<keyword evidence="3" id="KW-1185">Reference proteome</keyword>
<evidence type="ECO:0000313" key="2">
    <source>
        <dbReference type="EMBL" id="KEA61921.1"/>
    </source>
</evidence>